<dbReference type="AlphaFoldDB" id="A0A1S8DDD5"/>
<dbReference type="InterPro" id="IPR038726">
    <property type="entry name" value="PDDEXK_AddAB-type"/>
</dbReference>
<dbReference type="SUPFAM" id="SSF52980">
    <property type="entry name" value="Restriction endonuclease-like"/>
    <property type="match status" value="1"/>
</dbReference>
<evidence type="ECO:0000259" key="1">
    <source>
        <dbReference type="Pfam" id="PF12705"/>
    </source>
</evidence>
<dbReference type="InterPro" id="IPR011604">
    <property type="entry name" value="PDDEXK-like_dom_sf"/>
</dbReference>
<dbReference type="EMBL" id="MUBC01000062">
    <property type="protein sequence ID" value="ONM42550.1"/>
    <property type="molecule type" value="Genomic_DNA"/>
</dbReference>
<reference evidence="2 3" key="1">
    <citation type="submission" date="2017-01" db="EMBL/GenBank/DDBJ databases">
        <title>Draft genome sequence of Pseudomonas pachastrellae type strain CCUG 46540T from a deep sea.</title>
        <authorList>
            <person name="Gomila M."/>
            <person name="Mulet M."/>
            <person name="Lalucat J."/>
            <person name="Garcia-Valdes E."/>
        </authorList>
    </citation>
    <scope>NUCLEOTIDE SEQUENCE [LARGE SCALE GENOMIC DNA]</scope>
    <source>
        <strain evidence="2 3">CCUG 46540</strain>
    </source>
</reference>
<evidence type="ECO:0000313" key="3">
    <source>
        <dbReference type="Proteomes" id="UP000242847"/>
    </source>
</evidence>
<feature type="domain" description="PD-(D/E)XK endonuclease-like" evidence="1">
    <location>
        <begin position="605"/>
        <end position="845"/>
    </location>
</feature>
<gene>
    <name evidence="2" type="ORF">BXT89_17370</name>
</gene>
<dbReference type="OrthoDB" id="6341158at2"/>
<dbReference type="RefSeq" id="WP_083729153.1">
    <property type="nucleotide sequence ID" value="NZ_FOUD01000025.1"/>
</dbReference>
<protein>
    <recommendedName>
        <fullName evidence="1">PD-(D/E)XK endonuclease-like domain-containing protein</fullName>
    </recommendedName>
</protein>
<comment type="caution">
    <text evidence="2">The sequence shown here is derived from an EMBL/GenBank/DDBJ whole genome shotgun (WGS) entry which is preliminary data.</text>
</comment>
<name>A0A1S8DDD5_9GAMM</name>
<dbReference type="Pfam" id="PF12705">
    <property type="entry name" value="PDDEXK_1"/>
    <property type="match status" value="1"/>
</dbReference>
<keyword evidence="3" id="KW-1185">Reference proteome</keyword>
<accession>A0A1S8DDD5</accession>
<proteinExistence type="predicted"/>
<dbReference type="Gene3D" id="3.90.320.10">
    <property type="match status" value="1"/>
</dbReference>
<dbReference type="SUPFAM" id="SSF52540">
    <property type="entry name" value="P-loop containing nucleoside triphosphate hydrolases"/>
    <property type="match status" value="1"/>
</dbReference>
<sequence>MDFILVPDALAASETRHALAQRNTMGVKAGSFSVLLETLGALWLIEPSKLDWDVALQEQALGMTDAFWKDSIRVDETATIVELKAGLQFLFNYLPLGIQPTKIQAPANRYERYYNDLVGLLERVGERPVQDQLAEQWLAEHQELCIEPLYVYPRLDAERLYPWQQQILSILADKGWLAPEPEKYAFIPAPSPANQCSPTQHFAKALFHPDAGIINCDDLYWLTCRDHVHEVEAATCMIQTSLEQGTAPGRIAVVVPRGADYETWLEAHFEYAGIIASNLRPGGATFDWQAALVHELLTSLVQRDIPMARMSVMINPLMPWSANIGHKLAEQLGEGEELEPGAELSAEGEAMLELLKSLPEETPIATIAWLSAIAEQCKAARIKGLGKQRLTDLLDNTRRLLALYADEPFDEQVKRVIRQTPVAALESQDERVRYLNAVNIVREGEPLPFQVDELFVLGFNQGNYSYQPEHTGPINRDAWDQLASKACLAIHSVETSQLQWQKDFSELLCRADSRITFLRAMNDYQGTRLEPSETLLDMALCFQGLTQLAPERLECPVMQSDHPLLRTAPVKLETPTTPQLNDLQIDQELMSIIRFRQDGTARPESPSSLEKLMQSPLAWLLNRLRIKSRVWAPQSPEVAIQGTVAHKVFELFSSRQAESWNEMLFDELFNQSVEMEAPFLDAPQWQLKRAQLRKKVYRALNDFANWCQQEGWRISEVELELQGELWGTPLRGYVDAVLTNGNQTLVVDYKTSKHNRRLKQLDAGYDLQTLIYRELYQQQIPGSLAMSGYYTLNDATLLADQSLDQSDQLSVIQPQPSLEQQSANAVTLVQQRLDEIHNGTIRLNHASDEKDWDKRGIKAYALTDNPVVARFTRHSEDDAV</sequence>
<dbReference type="Proteomes" id="UP000242847">
    <property type="component" value="Unassembled WGS sequence"/>
</dbReference>
<organism evidence="2 3">
    <name type="scientific">Halopseudomonas pachastrellae</name>
    <dbReference type="NCBI Taxonomy" id="254161"/>
    <lineage>
        <taxon>Bacteria</taxon>
        <taxon>Pseudomonadati</taxon>
        <taxon>Pseudomonadota</taxon>
        <taxon>Gammaproteobacteria</taxon>
        <taxon>Pseudomonadales</taxon>
        <taxon>Pseudomonadaceae</taxon>
        <taxon>Halopseudomonas</taxon>
    </lineage>
</organism>
<dbReference type="STRING" id="254161.SAMN05216256_1256"/>
<dbReference type="InterPro" id="IPR011335">
    <property type="entry name" value="Restrct_endonuc-II-like"/>
</dbReference>
<dbReference type="InterPro" id="IPR027417">
    <property type="entry name" value="P-loop_NTPase"/>
</dbReference>
<evidence type="ECO:0000313" key="2">
    <source>
        <dbReference type="EMBL" id="ONM42550.1"/>
    </source>
</evidence>